<evidence type="ECO:0000313" key="2">
    <source>
        <dbReference type="EMBL" id="SMF78139.1"/>
    </source>
</evidence>
<accession>A0A1Y6CP35</accession>
<gene>
    <name evidence="2" type="ORF">SAMN06296036_13229</name>
</gene>
<sequence>MKLPRSDGFTLVESVIAGAVLLVILGGVMMKVTSITDHIRKTEQILALDSLESWLAPLLTDLESLRYSASLLKDKQLQACLEGKLPCRSDRDFPLPVFLKGQKNPISGAGSRYDANGNLCFDDKCEAYQVNTVVQTNCSVGAVCESPSFLTIRYDIVDSKSNKTIRKFFLEANRFRNKRFPNLYTTCVENQVLRGLGINGEPLCVALSDIKLKNSAGDIDTGQIQVKAKDCAEANSDDRDQFYVRGMNRQGDLLCAKRFW</sequence>
<keyword evidence="1" id="KW-1133">Transmembrane helix</keyword>
<evidence type="ECO:0000256" key="1">
    <source>
        <dbReference type="SAM" id="Phobius"/>
    </source>
</evidence>
<dbReference type="AlphaFoldDB" id="A0A1Y6CP35"/>
<feature type="transmembrane region" description="Helical" evidence="1">
    <location>
        <begin position="12"/>
        <end position="32"/>
    </location>
</feature>
<dbReference type="RefSeq" id="WP_132325304.1">
    <property type="nucleotide sequence ID" value="NZ_FWZT01000032.1"/>
</dbReference>
<evidence type="ECO:0008006" key="4">
    <source>
        <dbReference type="Google" id="ProtNLM"/>
    </source>
</evidence>
<protein>
    <recommendedName>
        <fullName evidence="4">Prepilin-type N-terminal cleavage/methylation domain-containing protein</fullName>
    </recommendedName>
</protein>
<dbReference type="Proteomes" id="UP000192907">
    <property type="component" value="Unassembled WGS sequence"/>
</dbReference>
<evidence type="ECO:0000313" key="3">
    <source>
        <dbReference type="Proteomes" id="UP000192907"/>
    </source>
</evidence>
<dbReference type="STRING" id="1513793.SAMN06296036_13229"/>
<reference evidence="3" key="1">
    <citation type="submission" date="2017-04" db="EMBL/GenBank/DDBJ databases">
        <authorList>
            <person name="Varghese N."/>
            <person name="Submissions S."/>
        </authorList>
    </citation>
    <scope>NUCLEOTIDE SEQUENCE [LARGE SCALE GENOMIC DNA]</scope>
    <source>
        <strain evidence="3">RKEM611</strain>
    </source>
</reference>
<organism evidence="2 3">
    <name type="scientific">Pseudobacteriovorax antillogorgiicola</name>
    <dbReference type="NCBI Taxonomy" id="1513793"/>
    <lineage>
        <taxon>Bacteria</taxon>
        <taxon>Pseudomonadati</taxon>
        <taxon>Bdellovibrionota</taxon>
        <taxon>Oligoflexia</taxon>
        <taxon>Oligoflexales</taxon>
        <taxon>Pseudobacteriovoracaceae</taxon>
        <taxon>Pseudobacteriovorax</taxon>
    </lineage>
</organism>
<dbReference type="OrthoDB" id="10001194at2"/>
<name>A0A1Y6CP35_9BACT</name>
<keyword evidence="1" id="KW-0472">Membrane</keyword>
<keyword evidence="3" id="KW-1185">Reference proteome</keyword>
<proteinExistence type="predicted"/>
<keyword evidence="1" id="KW-0812">Transmembrane</keyword>
<dbReference type="EMBL" id="FWZT01000032">
    <property type="protein sequence ID" value="SMF78139.1"/>
    <property type="molecule type" value="Genomic_DNA"/>
</dbReference>